<comment type="subcellular location">
    <subcellularLocation>
        <location evidence="1">Nucleus</location>
        <location evidence="1">Nucleolus</location>
    </subcellularLocation>
</comment>
<dbReference type="Gene3D" id="2.130.10.10">
    <property type="entry name" value="YVTN repeat-like/Quinoprotein amine dehydrogenase"/>
    <property type="match status" value="2"/>
</dbReference>
<dbReference type="InterPro" id="IPR051733">
    <property type="entry name" value="WD_repeat_DCAF13/WDSOF1"/>
</dbReference>
<evidence type="ECO:0000256" key="5">
    <source>
        <dbReference type="ARBA" id="ARBA00023242"/>
    </source>
</evidence>
<keyword evidence="6" id="KW-0687">Ribonucleoprotein</keyword>
<keyword evidence="5" id="KW-0539">Nucleus</keyword>
<feature type="region of interest" description="Disordered" evidence="8">
    <location>
        <begin position="442"/>
        <end position="472"/>
    </location>
</feature>
<dbReference type="PANTHER" id="PTHR22851:SF0">
    <property type="entry name" value="DDB1- AND CUL4-ASSOCIATED FACTOR 13"/>
    <property type="match status" value="1"/>
</dbReference>
<reference evidence="11" key="2">
    <citation type="submission" date="2015-01" db="EMBL/GenBank/DDBJ databases">
        <title>Evolutionary Origins and Diversification of the Mycorrhizal Mutualists.</title>
        <authorList>
            <consortium name="DOE Joint Genome Institute"/>
            <consortium name="Mycorrhizal Genomics Consortium"/>
            <person name="Kohler A."/>
            <person name="Kuo A."/>
            <person name="Nagy L.G."/>
            <person name="Floudas D."/>
            <person name="Copeland A."/>
            <person name="Barry K.W."/>
            <person name="Cichocki N."/>
            <person name="Veneault-Fourrey C."/>
            <person name="LaButti K."/>
            <person name="Lindquist E.A."/>
            <person name="Lipzen A."/>
            <person name="Lundell T."/>
            <person name="Morin E."/>
            <person name="Murat C."/>
            <person name="Riley R."/>
            <person name="Ohm R."/>
            <person name="Sun H."/>
            <person name="Tunlid A."/>
            <person name="Henrissat B."/>
            <person name="Grigoriev I.V."/>
            <person name="Hibbett D.S."/>
            <person name="Martin F."/>
        </authorList>
    </citation>
    <scope>NUCLEOTIDE SEQUENCE [LARGE SCALE GENOMIC DNA]</scope>
    <source>
        <strain evidence="11">MUT 4182</strain>
    </source>
</reference>
<evidence type="ECO:0000256" key="3">
    <source>
        <dbReference type="ARBA" id="ARBA00022574"/>
    </source>
</evidence>
<dbReference type="AlphaFoldDB" id="A0A0C3QDM4"/>
<dbReference type="SUPFAM" id="SSF50978">
    <property type="entry name" value="WD40 repeat-like"/>
    <property type="match status" value="1"/>
</dbReference>
<dbReference type="PANTHER" id="PTHR22851">
    <property type="entry name" value="U3 SMALL NUCLEOLAR RNA U3 SNORNA ASSOCIATED PROTEIN"/>
    <property type="match status" value="1"/>
</dbReference>
<evidence type="ECO:0000256" key="4">
    <source>
        <dbReference type="ARBA" id="ARBA00022737"/>
    </source>
</evidence>
<dbReference type="PROSITE" id="PS50294">
    <property type="entry name" value="WD_REPEATS_REGION"/>
    <property type="match status" value="1"/>
</dbReference>
<dbReference type="CDD" id="cd00200">
    <property type="entry name" value="WD40"/>
    <property type="match status" value="1"/>
</dbReference>
<dbReference type="GO" id="GO:0032040">
    <property type="term" value="C:small-subunit processome"/>
    <property type="evidence" value="ECO:0007669"/>
    <property type="project" value="TreeGrafter"/>
</dbReference>
<reference evidence="10 11" key="1">
    <citation type="submission" date="2014-04" db="EMBL/GenBank/DDBJ databases">
        <authorList>
            <consortium name="DOE Joint Genome Institute"/>
            <person name="Kuo A."/>
            <person name="Girlanda M."/>
            <person name="Perotto S."/>
            <person name="Kohler A."/>
            <person name="Nagy L.G."/>
            <person name="Floudas D."/>
            <person name="Copeland A."/>
            <person name="Barry K.W."/>
            <person name="Cichocki N."/>
            <person name="Veneault-Fourrey C."/>
            <person name="LaButti K."/>
            <person name="Lindquist E.A."/>
            <person name="Lipzen A."/>
            <person name="Lundell T."/>
            <person name="Morin E."/>
            <person name="Murat C."/>
            <person name="Sun H."/>
            <person name="Tunlid A."/>
            <person name="Henrissat B."/>
            <person name="Grigoriev I.V."/>
            <person name="Hibbett D.S."/>
            <person name="Martin F."/>
            <person name="Nordberg H.P."/>
            <person name="Cantor M.N."/>
            <person name="Hua S.X."/>
        </authorList>
    </citation>
    <scope>NUCLEOTIDE SEQUENCE [LARGE SCALE GENOMIC DNA]</scope>
    <source>
        <strain evidence="10 11">MUT 4182</strain>
    </source>
</reference>
<evidence type="ECO:0000256" key="8">
    <source>
        <dbReference type="SAM" id="MobiDB-lite"/>
    </source>
</evidence>
<feature type="compositionally biased region" description="Basic and acidic residues" evidence="8">
    <location>
        <begin position="442"/>
        <end position="463"/>
    </location>
</feature>
<dbReference type="PROSITE" id="PS50082">
    <property type="entry name" value="WD_REPEATS_2"/>
    <property type="match status" value="3"/>
</dbReference>
<gene>
    <name evidence="10" type="ORF">M407DRAFT_214099</name>
</gene>
<dbReference type="SMART" id="SM00320">
    <property type="entry name" value="WD40"/>
    <property type="match status" value="7"/>
</dbReference>
<feature type="repeat" description="WD" evidence="7">
    <location>
        <begin position="356"/>
        <end position="390"/>
    </location>
</feature>
<proteinExistence type="inferred from homology"/>
<keyword evidence="11" id="KW-1185">Reference proteome</keyword>
<dbReference type="GO" id="GO:0000462">
    <property type="term" value="P:maturation of SSU-rRNA from tricistronic rRNA transcript (SSU-rRNA, 5.8S rRNA, LSU-rRNA)"/>
    <property type="evidence" value="ECO:0007669"/>
    <property type="project" value="TreeGrafter"/>
</dbReference>
<sequence>MPGPSFDLNGIIPSILETSPELCVVIARRNPYLSCIKIGRIKIPSALSGDPTPVSRNLDPLTHPFAKARERARALNAAKLDRMFAKPFIGSLDGHIDGVYSLAKRPGVLNLIASGAGDGGIIVHDLPTRSKLLRFPGAHKGVVSGLCFTEDGRLLSCGVDRLVKLWDGMTTSDEPLVTFSGSTAFNAVDHHRSDQLFATGSNVVHIWDKNKSSPISTLSFPTSTENVTALKFNWSESSVLATTGTDRTFTLYDIRTAKAERRLVLNFRCNALSWNPTFPTRILLASEDHNLYTFDVRNLSKPTAAYRGHVAAVMSCDWSPTGEEFASGGWDRTLRIWREQERTSRDIYHGKRMQRIFATTYTNDSRFILTGSDDGNVRMWKARASERLGVTHGRDVAARQYRDKLREQWKHDTEVGRINRRRYLPKSVYRAAQTKTEMIRARQDREGRLRESGAKEGEAKTEISKVVIQEQE</sequence>
<evidence type="ECO:0000313" key="10">
    <source>
        <dbReference type="EMBL" id="KIO23746.1"/>
    </source>
</evidence>
<name>A0A0C3QDM4_9AGAM</name>
<dbReference type="OrthoDB" id="10249065at2759"/>
<dbReference type="InterPro" id="IPR036322">
    <property type="entry name" value="WD40_repeat_dom_sf"/>
</dbReference>
<dbReference type="InterPro" id="IPR001680">
    <property type="entry name" value="WD40_rpt"/>
</dbReference>
<comment type="similarity">
    <text evidence="2">Belongs to the WD repeat DCAF13/WDSOF1 family.</text>
</comment>
<evidence type="ECO:0000259" key="9">
    <source>
        <dbReference type="Pfam" id="PF04158"/>
    </source>
</evidence>
<dbReference type="Pfam" id="PF04158">
    <property type="entry name" value="Sof1"/>
    <property type="match status" value="1"/>
</dbReference>
<feature type="repeat" description="WD" evidence="7">
    <location>
        <begin position="306"/>
        <end position="337"/>
    </location>
</feature>
<dbReference type="STRING" id="1051891.A0A0C3QDM4"/>
<dbReference type="InterPro" id="IPR015943">
    <property type="entry name" value="WD40/YVTN_repeat-like_dom_sf"/>
</dbReference>
<keyword evidence="4" id="KW-0677">Repeat</keyword>
<dbReference type="Proteomes" id="UP000054248">
    <property type="component" value="Unassembled WGS sequence"/>
</dbReference>
<evidence type="ECO:0000256" key="6">
    <source>
        <dbReference type="ARBA" id="ARBA00023274"/>
    </source>
</evidence>
<accession>A0A0C3QDM4</accession>
<feature type="repeat" description="WD" evidence="7">
    <location>
        <begin position="136"/>
        <end position="167"/>
    </location>
</feature>
<feature type="domain" description="Sof1-like protein" evidence="9">
    <location>
        <begin position="382"/>
        <end position="462"/>
    </location>
</feature>
<protein>
    <recommendedName>
        <fullName evidence="9">Sof1-like protein domain-containing protein</fullName>
    </recommendedName>
</protein>
<dbReference type="HOGENOM" id="CLU_033999_0_0_1"/>
<organism evidence="10 11">
    <name type="scientific">Tulasnella calospora MUT 4182</name>
    <dbReference type="NCBI Taxonomy" id="1051891"/>
    <lineage>
        <taxon>Eukaryota</taxon>
        <taxon>Fungi</taxon>
        <taxon>Dikarya</taxon>
        <taxon>Basidiomycota</taxon>
        <taxon>Agaricomycotina</taxon>
        <taxon>Agaricomycetes</taxon>
        <taxon>Cantharellales</taxon>
        <taxon>Tulasnellaceae</taxon>
        <taxon>Tulasnella</taxon>
    </lineage>
</organism>
<evidence type="ECO:0000256" key="2">
    <source>
        <dbReference type="ARBA" id="ARBA00005649"/>
    </source>
</evidence>
<evidence type="ECO:0000256" key="1">
    <source>
        <dbReference type="ARBA" id="ARBA00004604"/>
    </source>
</evidence>
<evidence type="ECO:0000313" key="11">
    <source>
        <dbReference type="Proteomes" id="UP000054248"/>
    </source>
</evidence>
<dbReference type="Pfam" id="PF00400">
    <property type="entry name" value="WD40"/>
    <property type="match status" value="3"/>
</dbReference>
<evidence type="ECO:0000256" key="7">
    <source>
        <dbReference type="PROSITE-ProRule" id="PRU00221"/>
    </source>
</evidence>
<keyword evidence="3 7" id="KW-0853">WD repeat</keyword>
<dbReference type="InterPro" id="IPR007287">
    <property type="entry name" value="Sof1"/>
</dbReference>
<dbReference type="EMBL" id="KN823077">
    <property type="protein sequence ID" value="KIO23746.1"/>
    <property type="molecule type" value="Genomic_DNA"/>
</dbReference>